<gene>
    <name evidence="1" type="ORF">MENTE1834_LOCUS36027</name>
</gene>
<name>A0ACB1AAA1_MELEN</name>
<protein>
    <submittedName>
        <fullName evidence="1">Uncharacterized protein</fullName>
    </submittedName>
</protein>
<evidence type="ECO:0000313" key="2">
    <source>
        <dbReference type="Proteomes" id="UP001497535"/>
    </source>
</evidence>
<dbReference type="Proteomes" id="UP001497535">
    <property type="component" value="Unassembled WGS sequence"/>
</dbReference>
<keyword evidence="2" id="KW-1185">Reference proteome</keyword>
<sequence>MGKLKAWGSCEVIQKVEELDIKLDALWQAMVYCFLKENGKKVKLEIEKLILIQKNFPQFKQMSVRVCG</sequence>
<organism evidence="1 2">
    <name type="scientific">Meloidogyne enterolobii</name>
    <name type="common">Root-knot nematode worm</name>
    <name type="synonym">Meloidogyne mayaguensis</name>
    <dbReference type="NCBI Taxonomy" id="390850"/>
    <lineage>
        <taxon>Eukaryota</taxon>
        <taxon>Metazoa</taxon>
        <taxon>Ecdysozoa</taxon>
        <taxon>Nematoda</taxon>
        <taxon>Chromadorea</taxon>
        <taxon>Rhabditida</taxon>
        <taxon>Tylenchina</taxon>
        <taxon>Tylenchomorpha</taxon>
        <taxon>Tylenchoidea</taxon>
        <taxon>Meloidogynidae</taxon>
        <taxon>Meloidogyninae</taxon>
        <taxon>Meloidogyne</taxon>
    </lineage>
</organism>
<accession>A0ACB1AAA1</accession>
<comment type="caution">
    <text evidence="1">The sequence shown here is derived from an EMBL/GenBank/DDBJ whole genome shotgun (WGS) entry which is preliminary data.</text>
</comment>
<proteinExistence type="predicted"/>
<evidence type="ECO:0000313" key="1">
    <source>
        <dbReference type="EMBL" id="CAK5088380.1"/>
    </source>
</evidence>
<reference evidence="1" key="1">
    <citation type="submission" date="2023-11" db="EMBL/GenBank/DDBJ databases">
        <authorList>
            <person name="Poullet M."/>
        </authorList>
    </citation>
    <scope>NUCLEOTIDE SEQUENCE</scope>
    <source>
        <strain evidence="1">E1834</strain>
    </source>
</reference>
<dbReference type="EMBL" id="CAVMJV010000071">
    <property type="protein sequence ID" value="CAK5088380.1"/>
    <property type="molecule type" value="Genomic_DNA"/>
</dbReference>